<dbReference type="GO" id="GO:0030431">
    <property type="term" value="P:sleep"/>
    <property type="evidence" value="ECO:0007669"/>
    <property type="project" value="InterPro"/>
</dbReference>
<keyword evidence="12" id="KW-1185">Reference proteome</keyword>
<evidence type="ECO:0000256" key="9">
    <source>
        <dbReference type="SAM" id="Phobius"/>
    </source>
</evidence>
<evidence type="ECO:0008006" key="13">
    <source>
        <dbReference type="Google" id="ProtNLM"/>
    </source>
</evidence>
<protein>
    <recommendedName>
        <fullName evidence="13">Protein sleepless</fullName>
    </recommendedName>
</protein>
<dbReference type="AlphaFoldDB" id="A0A8K0CEF5"/>
<sequence>MPNYKCVFVFITVLLFSFIQRTFAVKCYKCKTTTHEDCKDPFDIIQTSTFADECKETWEFCLKEKRTDSYLVPELLSRGCAAEDYCENEQHSILHCSICKSDLCNSALKINSNFIFVLVAIIGSLVRFKNYF</sequence>
<keyword evidence="7" id="KW-0325">Glycoprotein</keyword>
<dbReference type="Proteomes" id="UP000801492">
    <property type="component" value="Unassembled WGS sequence"/>
</dbReference>
<feature type="chain" id="PRO_5035471015" description="Protein sleepless" evidence="10">
    <location>
        <begin position="25"/>
        <end position="132"/>
    </location>
</feature>
<evidence type="ECO:0000256" key="6">
    <source>
        <dbReference type="ARBA" id="ARBA00023136"/>
    </source>
</evidence>
<accession>A0A8K0CEF5</accession>
<evidence type="ECO:0000256" key="5">
    <source>
        <dbReference type="ARBA" id="ARBA00022989"/>
    </source>
</evidence>
<evidence type="ECO:0000256" key="2">
    <source>
        <dbReference type="ARBA" id="ARBA00022622"/>
    </source>
</evidence>
<keyword evidence="2" id="KW-0336">GPI-anchor</keyword>
<dbReference type="GO" id="GO:0032222">
    <property type="term" value="P:regulation of synaptic transmission, cholinergic"/>
    <property type="evidence" value="ECO:0007669"/>
    <property type="project" value="InterPro"/>
</dbReference>
<dbReference type="SUPFAM" id="SSF57302">
    <property type="entry name" value="Snake toxin-like"/>
    <property type="match status" value="1"/>
</dbReference>
<organism evidence="11 12">
    <name type="scientific">Ignelater luminosus</name>
    <name type="common">Cucubano</name>
    <name type="synonym">Pyrophorus luminosus</name>
    <dbReference type="NCBI Taxonomy" id="2038154"/>
    <lineage>
        <taxon>Eukaryota</taxon>
        <taxon>Metazoa</taxon>
        <taxon>Ecdysozoa</taxon>
        <taxon>Arthropoda</taxon>
        <taxon>Hexapoda</taxon>
        <taxon>Insecta</taxon>
        <taxon>Pterygota</taxon>
        <taxon>Neoptera</taxon>
        <taxon>Endopterygota</taxon>
        <taxon>Coleoptera</taxon>
        <taxon>Polyphaga</taxon>
        <taxon>Elateriformia</taxon>
        <taxon>Elateroidea</taxon>
        <taxon>Elateridae</taxon>
        <taxon>Agrypninae</taxon>
        <taxon>Pyrophorini</taxon>
        <taxon>Ignelater</taxon>
    </lineage>
</organism>
<reference evidence="11" key="1">
    <citation type="submission" date="2019-08" db="EMBL/GenBank/DDBJ databases">
        <title>The genome of the North American firefly Photinus pyralis.</title>
        <authorList>
            <consortium name="Photinus pyralis genome working group"/>
            <person name="Fallon T.R."/>
            <person name="Sander Lower S.E."/>
            <person name="Weng J.-K."/>
        </authorList>
    </citation>
    <scope>NUCLEOTIDE SEQUENCE</scope>
    <source>
        <strain evidence="11">TRF0915ILg1</strain>
        <tissue evidence="11">Whole body</tissue>
    </source>
</reference>
<comment type="caution">
    <text evidence="11">The sequence shown here is derived from an EMBL/GenBank/DDBJ whole genome shotgun (WGS) entry which is preliminary data.</text>
</comment>
<evidence type="ECO:0000256" key="1">
    <source>
        <dbReference type="ARBA" id="ARBA00004589"/>
    </source>
</evidence>
<dbReference type="InterPro" id="IPR031424">
    <property type="entry name" value="QVR-like"/>
</dbReference>
<proteinExistence type="predicted"/>
<keyword evidence="6 9" id="KW-0472">Membrane</keyword>
<dbReference type="InterPro" id="IPR045860">
    <property type="entry name" value="Snake_toxin-like_sf"/>
</dbReference>
<feature type="signal peptide" evidence="10">
    <location>
        <begin position="1"/>
        <end position="24"/>
    </location>
</feature>
<keyword evidence="3 9" id="KW-0812">Transmembrane</keyword>
<feature type="transmembrane region" description="Helical" evidence="9">
    <location>
        <begin position="110"/>
        <end position="128"/>
    </location>
</feature>
<dbReference type="PANTHER" id="PTHR33562">
    <property type="entry name" value="ATILLA, ISOFORM B-RELATED-RELATED"/>
    <property type="match status" value="1"/>
</dbReference>
<evidence type="ECO:0000256" key="10">
    <source>
        <dbReference type="SAM" id="SignalP"/>
    </source>
</evidence>
<dbReference type="OrthoDB" id="6734030at2759"/>
<gene>
    <name evidence="11" type="ORF">ILUMI_20297</name>
</gene>
<dbReference type="EMBL" id="VTPC01089275">
    <property type="protein sequence ID" value="KAF2885875.1"/>
    <property type="molecule type" value="Genomic_DNA"/>
</dbReference>
<keyword evidence="5 9" id="KW-1133">Transmembrane helix</keyword>
<evidence type="ECO:0000313" key="12">
    <source>
        <dbReference type="Proteomes" id="UP000801492"/>
    </source>
</evidence>
<evidence type="ECO:0000256" key="4">
    <source>
        <dbReference type="ARBA" id="ARBA00022729"/>
    </source>
</evidence>
<comment type="subcellular location">
    <subcellularLocation>
        <location evidence="1">Membrane</location>
        <topology evidence="1">Lipid-anchor</topology>
        <topology evidence="1">GPI-anchor</topology>
    </subcellularLocation>
</comment>
<evidence type="ECO:0000313" key="11">
    <source>
        <dbReference type="EMBL" id="KAF2885875.1"/>
    </source>
</evidence>
<dbReference type="InterPro" id="IPR050975">
    <property type="entry name" value="Sleep_regulator"/>
</dbReference>
<keyword evidence="4 10" id="KW-0732">Signal</keyword>
<dbReference type="GO" id="GO:0098552">
    <property type="term" value="C:side of membrane"/>
    <property type="evidence" value="ECO:0007669"/>
    <property type="project" value="UniProtKB-KW"/>
</dbReference>
<name>A0A8K0CEF5_IGNLU</name>
<keyword evidence="8" id="KW-0449">Lipoprotein</keyword>
<dbReference type="Pfam" id="PF17064">
    <property type="entry name" value="QVR"/>
    <property type="match status" value="1"/>
</dbReference>
<evidence type="ECO:0000256" key="3">
    <source>
        <dbReference type="ARBA" id="ARBA00022692"/>
    </source>
</evidence>
<evidence type="ECO:0000256" key="7">
    <source>
        <dbReference type="ARBA" id="ARBA00023180"/>
    </source>
</evidence>
<evidence type="ECO:0000256" key="8">
    <source>
        <dbReference type="ARBA" id="ARBA00023288"/>
    </source>
</evidence>